<accession>A0A369JR78</accession>
<evidence type="ECO:0000256" key="7">
    <source>
        <dbReference type="ARBA" id="ARBA00022741"/>
    </source>
</evidence>
<evidence type="ECO:0000256" key="12">
    <source>
        <dbReference type="PROSITE-ProRule" id="PRU10141"/>
    </source>
</evidence>
<evidence type="ECO:0000256" key="10">
    <source>
        <dbReference type="ARBA" id="ARBA00047899"/>
    </source>
</evidence>
<dbReference type="Pfam" id="PF00069">
    <property type="entry name" value="Pkinase"/>
    <property type="match status" value="1"/>
</dbReference>
<protein>
    <recommendedName>
        <fullName evidence="3">non-specific serine/threonine protein kinase</fullName>
        <ecNumber evidence="3">2.7.11.1</ecNumber>
    </recommendedName>
</protein>
<dbReference type="InterPro" id="IPR017441">
    <property type="entry name" value="Protein_kinase_ATP_BS"/>
</dbReference>
<evidence type="ECO:0000256" key="8">
    <source>
        <dbReference type="ARBA" id="ARBA00022777"/>
    </source>
</evidence>
<dbReference type="AlphaFoldDB" id="A0A369JR78"/>
<dbReference type="GO" id="GO:0005935">
    <property type="term" value="C:cellular bud neck"/>
    <property type="evidence" value="ECO:0007669"/>
    <property type="project" value="UniProtKB-SubCell"/>
</dbReference>
<comment type="subcellular location">
    <subcellularLocation>
        <location evidence="1">Bud neck</location>
    </subcellularLocation>
</comment>
<keyword evidence="5" id="KW-0597">Phosphoprotein</keyword>
<dbReference type="GO" id="GO:0005940">
    <property type="term" value="C:septin ring"/>
    <property type="evidence" value="ECO:0007669"/>
    <property type="project" value="UniProtKB-ARBA"/>
</dbReference>
<comment type="caution">
    <text evidence="15">The sequence shown here is derived from an EMBL/GenBank/DDBJ whole genome shotgun (WGS) entry which is preliminary data.</text>
</comment>
<feature type="region of interest" description="Disordered" evidence="13">
    <location>
        <begin position="632"/>
        <end position="657"/>
    </location>
</feature>
<dbReference type="PROSITE" id="PS00108">
    <property type="entry name" value="PROTEIN_KINASE_ST"/>
    <property type="match status" value="1"/>
</dbReference>
<dbReference type="CDD" id="cd14081">
    <property type="entry name" value="STKc_BRSK1_2"/>
    <property type="match status" value="1"/>
</dbReference>
<dbReference type="GO" id="GO:0005524">
    <property type="term" value="F:ATP binding"/>
    <property type="evidence" value="ECO:0007669"/>
    <property type="project" value="UniProtKB-UniRule"/>
</dbReference>
<dbReference type="EMBL" id="LUEZ02000046">
    <property type="protein sequence ID" value="RDB23720.1"/>
    <property type="molecule type" value="Genomic_DNA"/>
</dbReference>
<evidence type="ECO:0000256" key="13">
    <source>
        <dbReference type="SAM" id="MobiDB-lite"/>
    </source>
</evidence>
<keyword evidence="16" id="KW-1185">Reference proteome</keyword>
<feature type="compositionally biased region" description="Pro residues" evidence="13">
    <location>
        <begin position="408"/>
        <end position="418"/>
    </location>
</feature>
<evidence type="ECO:0000256" key="2">
    <source>
        <dbReference type="ARBA" id="ARBA00010791"/>
    </source>
</evidence>
<dbReference type="EC" id="2.7.11.1" evidence="3"/>
<evidence type="ECO:0000256" key="9">
    <source>
        <dbReference type="ARBA" id="ARBA00022840"/>
    </source>
</evidence>
<dbReference type="SMART" id="SM00220">
    <property type="entry name" value="S_TKc"/>
    <property type="match status" value="1"/>
</dbReference>
<organism evidence="15 16">
    <name type="scientific">Hypsizygus marmoreus</name>
    <name type="common">White beech mushroom</name>
    <name type="synonym">Agaricus marmoreus</name>
    <dbReference type="NCBI Taxonomy" id="39966"/>
    <lineage>
        <taxon>Eukaryota</taxon>
        <taxon>Fungi</taxon>
        <taxon>Dikarya</taxon>
        <taxon>Basidiomycota</taxon>
        <taxon>Agaricomycotina</taxon>
        <taxon>Agaricomycetes</taxon>
        <taxon>Agaricomycetidae</taxon>
        <taxon>Agaricales</taxon>
        <taxon>Tricholomatineae</taxon>
        <taxon>Lyophyllaceae</taxon>
        <taxon>Hypsizygus</taxon>
    </lineage>
</organism>
<comment type="catalytic activity">
    <reaction evidence="10">
        <text>L-threonyl-[protein] + ATP = O-phospho-L-threonyl-[protein] + ADP + H(+)</text>
        <dbReference type="Rhea" id="RHEA:46608"/>
        <dbReference type="Rhea" id="RHEA-COMP:11060"/>
        <dbReference type="Rhea" id="RHEA-COMP:11605"/>
        <dbReference type="ChEBI" id="CHEBI:15378"/>
        <dbReference type="ChEBI" id="CHEBI:30013"/>
        <dbReference type="ChEBI" id="CHEBI:30616"/>
        <dbReference type="ChEBI" id="CHEBI:61977"/>
        <dbReference type="ChEBI" id="CHEBI:456216"/>
        <dbReference type="EC" id="2.7.11.1"/>
    </reaction>
</comment>
<gene>
    <name evidence="15" type="primary">GIN4_1</name>
    <name evidence="15" type="ORF">Hypma_009111</name>
</gene>
<comment type="similarity">
    <text evidence="2">Belongs to the protein kinase superfamily. CAMK Ser/Thr protein kinase family. NIM1 subfamily.</text>
</comment>
<dbReference type="InterPro" id="IPR000719">
    <property type="entry name" value="Prot_kinase_dom"/>
</dbReference>
<dbReference type="STRING" id="39966.A0A369JR78"/>
<dbReference type="PANTHER" id="PTHR24346">
    <property type="entry name" value="MAP/MICROTUBULE AFFINITY-REGULATING KINASE"/>
    <property type="match status" value="1"/>
</dbReference>
<feature type="binding site" evidence="12">
    <location>
        <position position="53"/>
    </location>
    <ligand>
        <name>ATP</name>
        <dbReference type="ChEBI" id="CHEBI:30616"/>
    </ligand>
</feature>
<evidence type="ECO:0000256" key="4">
    <source>
        <dbReference type="ARBA" id="ARBA00022527"/>
    </source>
</evidence>
<reference evidence="15" key="1">
    <citation type="submission" date="2018-04" db="EMBL/GenBank/DDBJ databases">
        <title>Whole genome sequencing of Hypsizygus marmoreus.</title>
        <authorList>
            <person name="Choi I.-G."/>
            <person name="Min B."/>
            <person name="Kim J.-G."/>
            <person name="Kim S."/>
            <person name="Oh Y.-L."/>
            <person name="Kong W.-S."/>
            <person name="Park H."/>
            <person name="Jeong J."/>
            <person name="Song E.-S."/>
        </authorList>
    </citation>
    <scope>NUCLEOTIDE SEQUENCE [LARGE SCALE GENOMIC DNA]</scope>
    <source>
        <strain evidence="15">51987-8</strain>
    </source>
</reference>
<dbReference type="GO" id="GO:0035556">
    <property type="term" value="P:intracellular signal transduction"/>
    <property type="evidence" value="ECO:0007669"/>
    <property type="project" value="TreeGrafter"/>
</dbReference>
<dbReference type="InParanoid" id="A0A369JR78"/>
<dbReference type="GO" id="GO:0004674">
    <property type="term" value="F:protein serine/threonine kinase activity"/>
    <property type="evidence" value="ECO:0007669"/>
    <property type="project" value="UniProtKB-KW"/>
</dbReference>
<evidence type="ECO:0000256" key="11">
    <source>
        <dbReference type="ARBA" id="ARBA00048679"/>
    </source>
</evidence>
<dbReference type="Gene3D" id="1.10.510.10">
    <property type="entry name" value="Transferase(Phosphotransferase) domain 1"/>
    <property type="match status" value="1"/>
</dbReference>
<dbReference type="InterPro" id="IPR008271">
    <property type="entry name" value="Ser/Thr_kinase_AS"/>
</dbReference>
<name>A0A369JR78_HYPMA</name>
<evidence type="ECO:0000259" key="14">
    <source>
        <dbReference type="PROSITE" id="PS50011"/>
    </source>
</evidence>
<evidence type="ECO:0000313" key="15">
    <source>
        <dbReference type="EMBL" id="RDB23720.1"/>
    </source>
</evidence>
<evidence type="ECO:0000313" key="16">
    <source>
        <dbReference type="Proteomes" id="UP000076154"/>
    </source>
</evidence>
<keyword evidence="7 12" id="KW-0547">Nucleotide-binding</keyword>
<dbReference type="Proteomes" id="UP000076154">
    <property type="component" value="Unassembled WGS sequence"/>
</dbReference>
<dbReference type="PROSITE" id="PS00107">
    <property type="entry name" value="PROTEIN_KINASE_ATP"/>
    <property type="match status" value="1"/>
</dbReference>
<dbReference type="SUPFAM" id="SSF56112">
    <property type="entry name" value="Protein kinase-like (PK-like)"/>
    <property type="match status" value="1"/>
</dbReference>
<dbReference type="InterPro" id="IPR011009">
    <property type="entry name" value="Kinase-like_dom_sf"/>
</dbReference>
<keyword evidence="6" id="KW-0808">Transferase</keyword>
<evidence type="ECO:0000256" key="6">
    <source>
        <dbReference type="ARBA" id="ARBA00022679"/>
    </source>
</evidence>
<keyword evidence="9 12" id="KW-0067">ATP-binding</keyword>
<comment type="catalytic activity">
    <reaction evidence="11">
        <text>L-seryl-[protein] + ATP = O-phospho-L-seryl-[protein] + ADP + H(+)</text>
        <dbReference type="Rhea" id="RHEA:17989"/>
        <dbReference type="Rhea" id="RHEA-COMP:9863"/>
        <dbReference type="Rhea" id="RHEA-COMP:11604"/>
        <dbReference type="ChEBI" id="CHEBI:15378"/>
        <dbReference type="ChEBI" id="CHEBI:29999"/>
        <dbReference type="ChEBI" id="CHEBI:30616"/>
        <dbReference type="ChEBI" id="CHEBI:83421"/>
        <dbReference type="ChEBI" id="CHEBI:456216"/>
        <dbReference type="EC" id="2.7.11.1"/>
    </reaction>
</comment>
<dbReference type="OrthoDB" id="193931at2759"/>
<keyword evidence="4" id="KW-0723">Serine/threonine-protein kinase</keyword>
<feature type="compositionally biased region" description="Polar residues" evidence="13">
    <location>
        <begin position="422"/>
        <end position="433"/>
    </location>
</feature>
<evidence type="ECO:0000256" key="1">
    <source>
        <dbReference type="ARBA" id="ARBA00004266"/>
    </source>
</evidence>
<dbReference type="FunFam" id="1.10.510.10:FF:000394">
    <property type="entry name" value="Serine/threonine-protein kinase HSL1"/>
    <property type="match status" value="1"/>
</dbReference>
<dbReference type="FunCoup" id="A0A369JR78">
    <property type="interactions" value="330"/>
</dbReference>
<evidence type="ECO:0000256" key="3">
    <source>
        <dbReference type="ARBA" id="ARBA00012513"/>
    </source>
</evidence>
<sequence length="819" mass="91445">MANVGYPLVSLKKTGEDPRRIGLWKFGRTIGTGSSGRVRIARHSKTGQYAAIKIIPKVKLASRTSLNQLADQVEHDRLSIEREIVVMKLLDHPNVMRLYDVWETSTELFLILEYVQGGELFDHICHKGKLEVPEALSYFQQIIGAVDYCHRFNVVHRDLKPENILLDHAGNIKIADFGMATWQFNDMDAMLRTSCGSPHYAAPEIICGQMYNGSASDIWSCGVILFALLTGRLPFDHDNFEGLLGLIRVGHFEIPSDVDPQAQNLIKRMLTMDPTARITMPDIMSHSFFNLYPPKLGACSIPALVETAQPIKNLASIDPDIFDNLRTLWHGTPDDEIKESLTNDDPNWQKGIYHLLIEYRAKRLDLYQEEEKMLQERLERKRNRKAKAMAAELKKALDGVELDASPSYLPPRDGPPTPRRASGQNRVSTQPSDGSVCDRLLVNTPANVPAPIINLQSPSPAQSPSPNWDLPPLTVPEIEDDKVQAFLHQIVERLNALQAMTPSPEQARWSPNLDLLTGILDNPALNGRHAPPPTPVGMDRSPMSPFPGNGQNTQTFAALGNLQNGTKPLSVKRKPRGLNINANVGDKENMGDEEYMIIDERGEIVKRSSLRRGNRRRAGVGEKRVHIVEPEHQRSKLAKRKSTGPVSPAVSDTGSSFTLPPPSPFSLSPFSSPPKRSWLGNVFNFRSATLSLLSAHDVQTTRNECRRLLMAMNIRVILEGAEGLGVLRCRLDDVKEPSGVMNMLKAVKFRVEFQPPQICGEGNEEIILMSLTLIHEKGSVETFKEVCKRLERDWTLDALEEAEFRNSVTEGGRLGDVYP</sequence>
<dbReference type="PANTHER" id="PTHR24346:SF110">
    <property type="entry name" value="NON-SPECIFIC SERINE_THREONINE PROTEIN KINASE"/>
    <property type="match status" value="1"/>
</dbReference>
<feature type="domain" description="Protein kinase" evidence="14">
    <location>
        <begin position="24"/>
        <end position="289"/>
    </location>
</feature>
<feature type="region of interest" description="Disordered" evidence="13">
    <location>
        <begin position="402"/>
        <end position="436"/>
    </location>
</feature>
<evidence type="ECO:0000256" key="5">
    <source>
        <dbReference type="ARBA" id="ARBA00022553"/>
    </source>
</evidence>
<keyword evidence="8 15" id="KW-0418">Kinase</keyword>
<proteinExistence type="inferred from homology"/>
<dbReference type="PROSITE" id="PS50011">
    <property type="entry name" value="PROTEIN_KINASE_DOM"/>
    <property type="match status" value="1"/>
</dbReference>